<dbReference type="Proteomes" id="UP000281708">
    <property type="component" value="Unassembled WGS sequence"/>
</dbReference>
<evidence type="ECO:0000313" key="2">
    <source>
        <dbReference type="EMBL" id="RLV51007.1"/>
    </source>
</evidence>
<dbReference type="InterPro" id="IPR052711">
    <property type="entry name" value="Zinc_ADH-like"/>
</dbReference>
<dbReference type="PANTHER" id="PTHR45033:SF3">
    <property type="entry name" value="DEHYDROGENASE, PUTATIVE (AFU_ORTHOLOGUE AFUA_2G13270)-RELATED"/>
    <property type="match status" value="1"/>
</dbReference>
<reference evidence="2 3" key="1">
    <citation type="submission" date="2018-10" db="EMBL/GenBank/DDBJ databases">
        <title>Marmoricola sp. 4Q3S-7 whole genome shotgun sequence.</title>
        <authorList>
            <person name="Li F."/>
        </authorList>
    </citation>
    <scope>NUCLEOTIDE SEQUENCE [LARGE SCALE GENOMIC DNA]</scope>
    <source>
        <strain evidence="2 3">4Q3S-7</strain>
    </source>
</reference>
<dbReference type="EMBL" id="RDBE01000001">
    <property type="protein sequence ID" value="RLV51007.1"/>
    <property type="molecule type" value="Genomic_DNA"/>
</dbReference>
<dbReference type="RefSeq" id="WP_121804687.1">
    <property type="nucleotide sequence ID" value="NZ_RDBE01000001.1"/>
</dbReference>
<dbReference type="AlphaFoldDB" id="A0A3L8P7R9"/>
<proteinExistence type="predicted"/>
<dbReference type="InterPro" id="IPR036291">
    <property type="entry name" value="NAD(P)-bd_dom_sf"/>
</dbReference>
<dbReference type="InterPro" id="IPR013149">
    <property type="entry name" value="ADH-like_C"/>
</dbReference>
<name>A0A3L8P7R9_9ACTN</name>
<evidence type="ECO:0000259" key="1">
    <source>
        <dbReference type="SMART" id="SM00829"/>
    </source>
</evidence>
<dbReference type="InterPro" id="IPR013154">
    <property type="entry name" value="ADH-like_N"/>
</dbReference>
<organism evidence="2 3">
    <name type="scientific">Nocardioides mangrovicus</name>
    <dbReference type="NCBI Taxonomy" id="2478913"/>
    <lineage>
        <taxon>Bacteria</taxon>
        <taxon>Bacillati</taxon>
        <taxon>Actinomycetota</taxon>
        <taxon>Actinomycetes</taxon>
        <taxon>Propionibacteriales</taxon>
        <taxon>Nocardioidaceae</taxon>
        <taxon>Nocardioides</taxon>
    </lineage>
</organism>
<dbReference type="SUPFAM" id="SSF50129">
    <property type="entry name" value="GroES-like"/>
    <property type="match status" value="1"/>
</dbReference>
<dbReference type="InterPro" id="IPR011032">
    <property type="entry name" value="GroES-like_sf"/>
</dbReference>
<dbReference type="Pfam" id="PF00107">
    <property type="entry name" value="ADH_zinc_N"/>
    <property type="match status" value="1"/>
</dbReference>
<dbReference type="GO" id="GO:0016491">
    <property type="term" value="F:oxidoreductase activity"/>
    <property type="evidence" value="ECO:0007669"/>
    <property type="project" value="InterPro"/>
</dbReference>
<dbReference type="SMART" id="SM00829">
    <property type="entry name" value="PKS_ER"/>
    <property type="match status" value="1"/>
</dbReference>
<protein>
    <submittedName>
        <fullName evidence="2">Zn-dependent oxidoreductase</fullName>
    </submittedName>
</protein>
<accession>A0A3L8P7R9</accession>
<dbReference type="OrthoDB" id="9787435at2"/>
<comment type="caution">
    <text evidence="2">The sequence shown here is derived from an EMBL/GenBank/DDBJ whole genome shotgun (WGS) entry which is preliminary data.</text>
</comment>
<dbReference type="Gene3D" id="3.40.50.720">
    <property type="entry name" value="NAD(P)-binding Rossmann-like Domain"/>
    <property type="match status" value="1"/>
</dbReference>
<gene>
    <name evidence="2" type="ORF">D9V37_03530</name>
</gene>
<dbReference type="InterPro" id="IPR020843">
    <property type="entry name" value="ER"/>
</dbReference>
<dbReference type="Pfam" id="PF08240">
    <property type="entry name" value="ADH_N"/>
    <property type="match status" value="1"/>
</dbReference>
<keyword evidence="3" id="KW-1185">Reference proteome</keyword>
<feature type="domain" description="Enoyl reductase (ER)" evidence="1">
    <location>
        <begin position="13"/>
        <end position="319"/>
    </location>
</feature>
<sequence>MFAVYAESFSSDDPLQGLVVGERPDPEVPEGWTTVTVKAASLNHHDVWSLRGVGLKQDALPMILGCDAAGLDEDGNEVLVHAVVNDPSWSGEETLDPRRSLLSERYQGTFAEKVVVPRRNVVPKPAGLSFEQAACLPTAWLTAYRMLFVQGGFKPGDTVLVQGAGGGVSTAAITLARAGGLRVLATSRDQAKRQRALEIGAHEVFESGARLPVKVDGVIETVGKATWGHSVRSLRPGGTIVTSGTTSGPDIDAELTRIFFLQLRVIGSTMGTSQELASLVTMLDATDTSPLIDRTLPMSQARDGFAAMAAGDVFGKIVFTRDE</sequence>
<dbReference type="PANTHER" id="PTHR45033">
    <property type="match status" value="1"/>
</dbReference>
<evidence type="ECO:0000313" key="3">
    <source>
        <dbReference type="Proteomes" id="UP000281708"/>
    </source>
</evidence>
<dbReference type="SUPFAM" id="SSF51735">
    <property type="entry name" value="NAD(P)-binding Rossmann-fold domains"/>
    <property type="match status" value="1"/>
</dbReference>
<dbReference type="Gene3D" id="3.90.180.10">
    <property type="entry name" value="Medium-chain alcohol dehydrogenases, catalytic domain"/>
    <property type="match status" value="1"/>
</dbReference>